<name>A0ABP7SFG3_9ACTN</name>
<dbReference type="RefSeq" id="WP_266449564.1">
    <property type="nucleotide sequence ID" value="NZ_BAAAZX010000019.1"/>
</dbReference>
<keyword evidence="3" id="KW-1003">Cell membrane</keyword>
<feature type="compositionally biased region" description="Low complexity" evidence="8">
    <location>
        <begin position="10"/>
        <end position="24"/>
    </location>
</feature>
<sequence>MTVDQISSVAERPPGAATGAGRAPASDRPRTSMTARRHRAFYLFTSPWIIGFLLLTIVPMTYALWLSFTTFDGISPNWRYVGFGNYTELLADSTTWDSLGRTGLFALTSVPLSIIAGLGLAVLVNRPIKARGLFRTLLYLPAVVPPVGVGLAFKALFDQNSGAANGALTLFGFDALGWLADPYARYVLLMSVLWAAGNIMIISLAGLQDVPRELHEAARIDGASAWRTFRSITVPLLSPVLLFQTVTGVIASVQTIMPLLLTPDGTTAGVTALPQSNYLYMMHVFGQYFALGRYGYASALLWVLFVLILIVTGLIFKFTSGVVFYNVDPEAKK</sequence>
<feature type="transmembrane region" description="Helical" evidence="7">
    <location>
        <begin position="187"/>
        <end position="207"/>
    </location>
</feature>
<keyword evidence="5 7" id="KW-1133">Transmembrane helix</keyword>
<dbReference type="InterPro" id="IPR000515">
    <property type="entry name" value="MetI-like"/>
</dbReference>
<dbReference type="PANTHER" id="PTHR30193">
    <property type="entry name" value="ABC TRANSPORTER PERMEASE PROTEIN"/>
    <property type="match status" value="1"/>
</dbReference>
<evidence type="ECO:0000256" key="1">
    <source>
        <dbReference type="ARBA" id="ARBA00004651"/>
    </source>
</evidence>
<feature type="transmembrane region" description="Helical" evidence="7">
    <location>
        <begin position="104"/>
        <end position="124"/>
    </location>
</feature>
<gene>
    <name evidence="10" type="ORF">GCM10022232_60460</name>
</gene>
<proteinExistence type="inferred from homology"/>
<feature type="transmembrane region" description="Helical" evidence="7">
    <location>
        <begin position="236"/>
        <end position="257"/>
    </location>
</feature>
<feature type="domain" description="ABC transmembrane type-1" evidence="9">
    <location>
        <begin position="99"/>
        <end position="315"/>
    </location>
</feature>
<dbReference type="Gene3D" id="1.10.3720.10">
    <property type="entry name" value="MetI-like"/>
    <property type="match status" value="1"/>
</dbReference>
<feature type="transmembrane region" description="Helical" evidence="7">
    <location>
        <begin position="136"/>
        <end position="157"/>
    </location>
</feature>
<evidence type="ECO:0000256" key="8">
    <source>
        <dbReference type="SAM" id="MobiDB-lite"/>
    </source>
</evidence>
<comment type="subcellular location">
    <subcellularLocation>
        <location evidence="1 7">Cell membrane</location>
        <topology evidence="1 7">Multi-pass membrane protein</topology>
    </subcellularLocation>
</comment>
<dbReference type="PANTHER" id="PTHR30193:SF1">
    <property type="entry name" value="ABC TRANSPORTER PERMEASE PROTEIN YESP-RELATED"/>
    <property type="match status" value="1"/>
</dbReference>
<dbReference type="Proteomes" id="UP001500456">
    <property type="component" value="Unassembled WGS sequence"/>
</dbReference>
<reference evidence="11" key="1">
    <citation type="journal article" date="2019" name="Int. J. Syst. Evol. Microbiol.">
        <title>The Global Catalogue of Microorganisms (GCM) 10K type strain sequencing project: providing services to taxonomists for standard genome sequencing and annotation.</title>
        <authorList>
            <consortium name="The Broad Institute Genomics Platform"/>
            <consortium name="The Broad Institute Genome Sequencing Center for Infectious Disease"/>
            <person name="Wu L."/>
            <person name="Ma J."/>
        </authorList>
    </citation>
    <scope>NUCLEOTIDE SEQUENCE [LARGE SCALE GENOMIC DNA]</scope>
    <source>
        <strain evidence="11">JCM 16924</strain>
    </source>
</reference>
<dbReference type="Pfam" id="PF00528">
    <property type="entry name" value="BPD_transp_1"/>
    <property type="match status" value="1"/>
</dbReference>
<evidence type="ECO:0000256" key="2">
    <source>
        <dbReference type="ARBA" id="ARBA00022448"/>
    </source>
</evidence>
<protein>
    <submittedName>
        <fullName evidence="10">Sugar ABC transporter permease</fullName>
    </submittedName>
</protein>
<evidence type="ECO:0000256" key="6">
    <source>
        <dbReference type="ARBA" id="ARBA00023136"/>
    </source>
</evidence>
<comment type="caution">
    <text evidence="10">The sequence shown here is derived from an EMBL/GenBank/DDBJ whole genome shotgun (WGS) entry which is preliminary data.</text>
</comment>
<dbReference type="PROSITE" id="PS50928">
    <property type="entry name" value="ABC_TM1"/>
    <property type="match status" value="1"/>
</dbReference>
<dbReference type="InterPro" id="IPR051393">
    <property type="entry name" value="ABC_transporter_permease"/>
</dbReference>
<evidence type="ECO:0000256" key="5">
    <source>
        <dbReference type="ARBA" id="ARBA00022989"/>
    </source>
</evidence>
<dbReference type="EMBL" id="BAAAZX010000019">
    <property type="protein sequence ID" value="GAA4011095.1"/>
    <property type="molecule type" value="Genomic_DNA"/>
</dbReference>
<feature type="region of interest" description="Disordered" evidence="8">
    <location>
        <begin position="1"/>
        <end position="32"/>
    </location>
</feature>
<evidence type="ECO:0000256" key="3">
    <source>
        <dbReference type="ARBA" id="ARBA00022475"/>
    </source>
</evidence>
<feature type="transmembrane region" description="Helical" evidence="7">
    <location>
        <begin position="40"/>
        <end position="65"/>
    </location>
</feature>
<keyword evidence="2 7" id="KW-0813">Transport</keyword>
<keyword evidence="11" id="KW-1185">Reference proteome</keyword>
<feature type="transmembrane region" description="Helical" evidence="7">
    <location>
        <begin position="302"/>
        <end position="327"/>
    </location>
</feature>
<keyword evidence="4 7" id="KW-0812">Transmembrane</keyword>
<evidence type="ECO:0000256" key="4">
    <source>
        <dbReference type="ARBA" id="ARBA00022692"/>
    </source>
</evidence>
<accession>A0ABP7SFG3</accession>
<evidence type="ECO:0000256" key="7">
    <source>
        <dbReference type="RuleBase" id="RU363032"/>
    </source>
</evidence>
<keyword evidence="6 7" id="KW-0472">Membrane</keyword>
<dbReference type="SUPFAM" id="SSF161098">
    <property type="entry name" value="MetI-like"/>
    <property type="match status" value="1"/>
</dbReference>
<evidence type="ECO:0000259" key="9">
    <source>
        <dbReference type="PROSITE" id="PS50928"/>
    </source>
</evidence>
<evidence type="ECO:0000313" key="10">
    <source>
        <dbReference type="EMBL" id="GAA4011095.1"/>
    </source>
</evidence>
<organism evidence="10 11">
    <name type="scientific">Streptomyces plumbiresistens</name>
    <dbReference type="NCBI Taxonomy" id="511811"/>
    <lineage>
        <taxon>Bacteria</taxon>
        <taxon>Bacillati</taxon>
        <taxon>Actinomycetota</taxon>
        <taxon>Actinomycetes</taxon>
        <taxon>Kitasatosporales</taxon>
        <taxon>Streptomycetaceae</taxon>
        <taxon>Streptomyces</taxon>
    </lineage>
</organism>
<dbReference type="CDD" id="cd06261">
    <property type="entry name" value="TM_PBP2"/>
    <property type="match status" value="1"/>
</dbReference>
<comment type="similarity">
    <text evidence="7">Belongs to the binding-protein-dependent transport system permease family.</text>
</comment>
<evidence type="ECO:0000313" key="11">
    <source>
        <dbReference type="Proteomes" id="UP001500456"/>
    </source>
</evidence>
<dbReference type="InterPro" id="IPR035906">
    <property type="entry name" value="MetI-like_sf"/>
</dbReference>